<comment type="caution">
    <text evidence="1">The sequence shown here is derived from an EMBL/GenBank/DDBJ whole genome shotgun (WGS) entry which is preliminary data.</text>
</comment>
<dbReference type="RefSeq" id="WP_281396294.1">
    <property type="nucleotide sequence ID" value="NZ_BAABIX010000036.1"/>
</dbReference>
<evidence type="ECO:0000313" key="1">
    <source>
        <dbReference type="EMBL" id="MBB5136253.1"/>
    </source>
</evidence>
<protein>
    <submittedName>
        <fullName evidence="1">Uncharacterized protein</fullName>
    </submittedName>
</protein>
<gene>
    <name evidence="1" type="ORF">HNP84_005997</name>
</gene>
<dbReference type="EMBL" id="JACHGN010000013">
    <property type="protein sequence ID" value="MBB5136253.1"/>
    <property type="molecule type" value="Genomic_DNA"/>
</dbReference>
<reference evidence="1 2" key="1">
    <citation type="submission" date="2020-08" db="EMBL/GenBank/DDBJ databases">
        <title>Genomic Encyclopedia of Type Strains, Phase IV (KMG-IV): sequencing the most valuable type-strain genomes for metagenomic binning, comparative biology and taxonomic classification.</title>
        <authorList>
            <person name="Goeker M."/>
        </authorList>
    </citation>
    <scope>NUCLEOTIDE SEQUENCE [LARGE SCALE GENOMIC DNA]</scope>
    <source>
        <strain evidence="1 2">DSM 45615</strain>
    </source>
</reference>
<evidence type="ECO:0000313" key="2">
    <source>
        <dbReference type="Proteomes" id="UP000578449"/>
    </source>
</evidence>
<sequence length="40" mass="4227">MTRRRPGGGSGAEELQRLLGVDYSTVPRTRAVSGLAPRTG</sequence>
<name>A0A840PE86_9ACTN</name>
<organism evidence="1 2">
    <name type="scientific">Thermocatellispora tengchongensis</name>
    <dbReference type="NCBI Taxonomy" id="1073253"/>
    <lineage>
        <taxon>Bacteria</taxon>
        <taxon>Bacillati</taxon>
        <taxon>Actinomycetota</taxon>
        <taxon>Actinomycetes</taxon>
        <taxon>Streptosporangiales</taxon>
        <taxon>Streptosporangiaceae</taxon>
        <taxon>Thermocatellispora</taxon>
    </lineage>
</organism>
<dbReference type="AlphaFoldDB" id="A0A840PE86"/>
<proteinExistence type="predicted"/>
<accession>A0A840PE86</accession>
<dbReference type="Proteomes" id="UP000578449">
    <property type="component" value="Unassembled WGS sequence"/>
</dbReference>
<keyword evidence="2" id="KW-1185">Reference proteome</keyword>